<gene>
    <name evidence="10" type="ORF">VF724_08650</name>
</gene>
<feature type="transmembrane region" description="Helical" evidence="8">
    <location>
        <begin position="313"/>
        <end position="334"/>
    </location>
</feature>
<feature type="transmembrane region" description="Helical" evidence="8">
    <location>
        <begin position="208"/>
        <end position="228"/>
    </location>
</feature>
<dbReference type="PRINTS" id="PR01036">
    <property type="entry name" value="TCRTETB"/>
</dbReference>
<feature type="transmembrane region" description="Helical" evidence="8">
    <location>
        <begin position="61"/>
        <end position="80"/>
    </location>
</feature>
<evidence type="ECO:0000256" key="7">
    <source>
        <dbReference type="ARBA" id="ARBA00023136"/>
    </source>
</evidence>
<dbReference type="PROSITE" id="PS50850">
    <property type="entry name" value="MFS"/>
    <property type="match status" value="1"/>
</dbReference>
<keyword evidence="7 8" id="KW-0472">Membrane</keyword>
<protein>
    <submittedName>
        <fullName evidence="10">DHA2 family efflux MFS transporter permease subunit</fullName>
    </submittedName>
</protein>
<name>A0ABU5ZJ80_9BACL</name>
<feature type="transmembrane region" description="Helical" evidence="8">
    <location>
        <begin position="89"/>
        <end position="108"/>
    </location>
</feature>
<dbReference type="InterPro" id="IPR004638">
    <property type="entry name" value="EmrB-like"/>
</dbReference>
<accession>A0ABU5ZJ80</accession>
<dbReference type="SUPFAM" id="SSF103473">
    <property type="entry name" value="MFS general substrate transporter"/>
    <property type="match status" value="1"/>
</dbReference>
<feature type="domain" description="Major facilitator superfamily (MFS) profile" evidence="9">
    <location>
        <begin position="23"/>
        <end position="516"/>
    </location>
</feature>
<feature type="transmembrane region" description="Helical" evidence="8">
    <location>
        <begin position="341"/>
        <end position="358"/>
    </location>
</feature>
<comment type="subcellular location">
    <subcellularLocation>
        <location evidence="1">Cell membrane</location>
        <topology evidence="1">Multi-pass membrane protein</topology>
    </subcellularLocation>
</comment>
<feature type="transmembrane region" description="Helical" evidence="8">
    <location>
        <begin position="148"/>
        <end position="169"/>
    </location>
</feature>
<evidence type="ECO:0000256" key="4">
    <source>
        <dbReference type="ARBA" id="ARBA00022475"/>
    </source>
</evidence>
<evidence type="ECO:0000256" key="6">
    <source>
        <dbReference type="ARBA" id="ARBA00022989"/>
    </source>
</evidence>
<feature type="transmembrane region" description="Helical" evidence="8">
    <location>
        <begin position="273"/>
        <end position="301"/>
    </location>
</feature>
<keyword evidence="5 8" id="KW-0812">Transmembrane</keyword>
<evidence type="ECO:0000256" key="3">
    <source>
        <dbReference type="ARBA" id="ARBA00022448"/>
    </source>
</evidence>
<dbReference type="InterPro" id="IPR011701">
    <property type="entry name" value="MFS"/>
</dbReference>
<comment type="similarity">
    <text evidence="2">Belongs to the major facilitator superfamily. EmrB family.</text>
</comment>
<sequence>MDKKEEATSSTSSTSSNKGVMLASLVIILAVFMAILDTSIVNVAIPKMMAVFGVNQSQIQWVVTAYALVVGALVPVTGYLGDRFGYKKIFLVALSIFTVGSALCGLAWSNGSMIIFRIVQGLGGGALMPVSMTMMLSMFPPERRGRAMGMFGLSIMFAPAIGPTLSGYITEYSNWRLIFTINVPFGIIDFLLAWYLLKDFNKSVNQRLDIWGLITSSIGMATLLYGVGIVPDKGLYDTEVITFVSIGIISLIAFIIIELNVKEPLLDLRLLKNFTYTLSLIISSIATVILMGSMFLIPVFLQNISHLSSVQTGLVLLPQAIFAGIMMPISGALFDKIGGRILAVTGMLLTSFSLYLTASLDATTSNSTLIFWMVLRSVGTGLMMMPIQTSGMNAIPLNKISRGTALNNTVRQVSSSFGIAWLTLLLTNRQTYHAALNRDSLNQMSTQVMVNLQEITNGFIGLGQSASQAHASAVSYMAGQVQLRSVVSGMDDVFMVTAGLALVGGFLSLFIKRTKLNKGGEKPHVIAE</sequence>
<reference evidence="10" key="1">
    <citation type="submission" date="2023-12" db="EMBL/GenBank/DDBJ databases">
        <title>Fervidustalea candida gen. nov., sp. nov., a novel member of the family Paenibacillaceae isolated from a geothermal area.</title>
        <authorList>
            <person name="Li W.-J."/>
            <person name="Jiao J.-Y."/>
            <person name="Chen Y."/>
        </authorList>
    </citation>
    <scope>NUCLEOTIDE SEQUENCE</scope>
    <source>
        <strain evidence="10">SYSU GA230002</strain>
    </source>
</reference>
<dbReference type="EMBL" id="JAYJLD010000009">
    <property type="protein sequence ID" value="MEB3101731.1"/>
    <property type="molecule type" value="Genomic_DNA"/>
</dbReference>
<feature type="transmembrane region" description="Helical" evidence="8">
    <location>
        <begin position="175"/>
        <end position="196"/>
    </location>
</feature>
<dbReference type="PANTHER" id="PTHR42718:SF9">
    <property type="entry name" value="MAJOR FACILITATOR SUPERFAMILY MULTIDRUG TRANSPORTER MFSC"/>
    <property type="match status" value="1"/>
</dbReference>
<dbReference type="RefSeq" id="WP_371753846.1">
    <property type="nucleotide sequence ID" value="NZ_JAYJLD010000009.1"/>
</dbReference>
<keyword evidence="6 8" id="KW-1133">Transmembrane helix</keyword>
<feature type="transmembrane region" description="Helical" evidence="8">
    <location>
        <begin position="493"/>
        <end position="511"/>
    </location>
</feature>
<dbReference type="Pfam" id="PF07690">
    <property type="entry name" value="MFS_1"/>
    <property type="match status" value="1"/>
</dbReference>
<dbReference type="PANTHER" id="PTHR42718">
    <property type="entry name" value="MAJOR FACILITATOR SUPERFAMILY MULTIDRUG TRANSPORTER MFSC"/>
    <property type="match status" value="1"/>
</dbReference>
<dbReference type="CDD" id="cd17503">
    <property type="entry name" value="MFS_LmrB_MDR_like"/>
    <property type="match status" value="1"/>
</dbReference>
<dbReference type="Gene3D" id="1.20.1250.20">
    <property type="entry name" value="MFS general substrate transporter like domains"/>
    <property type="match status" value="1"/>
</dbReference>
<evidence type="ECO:0000313" key="11">
    <source>
        <dbReference type="Proteomes" id="UP001310386"/>
    </source>
</evidence>
<dbReference type="InterPro" id="IPR036259">
    <property type="entry name" value="MFS_trans_sf"/>
</dbReference>
<evidence type="ECO:0000256" key="2">
    <source>
        <dbReference type="ARBA" id="ARBA00008537"/>
    </source>
</evidence>
<comment type="caution">
    <text evidence="10">The sequence shown here is derived from an EMBL/GenBank/DDBJ whole genome shotgun (WGS) entry which is preliminary data.</text>
</comment>
<evidence type="ECO:0000256" key="5">
    <source>
        <dbReference type="ARBA" id="ARBA00022692"/>
    </source>
</evidence>
<keyword evidence="3" id="KW-0813">Transport</keyword>
<organism evidence="10 11">
    <name type="scientific">Ferviditalea candida</name>
    <dbReference type="NCBI Taxonomy" id="3108399"/>
    <lineage>
        <taxon>Bacteria</taxon>
        <taxon>Bacillati</taxon>
        <taxon>Bacillota</taxon>
        <taxon>Bacilli</taxon>
        <taxon>Bacillales</taxon>
        <taxon>Paenibacillaceae</taxon>
        <taxon>Ferviditalea</taxon>
    </lineage>
</organism>
<dbReference type="NCBIfam" id="TIGR00711">
    <property type="entry name" value="efflux_EmrB"/>
    <property type="match status" value="1"/>
</dbReference>
<proteinExistence type="inferred from homology"/>
<dbReference type="InterPro" id="IPR020846">
    <property type="entry name" value="MFS_dom"/>
</dbReference>
<dbReference type="Gene3D" id="1.20.1720.10">
    <property type="entry name" value="Multidrug resistance protein D"/>
    <property type="match status" value="1"/>
</dbReference>
<evidence type="ECO:0000313" key="10">
    <source>
        <dbReference type="EMBL" id="MEB3101731.1"/>
    </source>
</evidence>
<feature type="transmembrane region" description="Helical" evidence="8">
    <location>
        <begin position="114"/>
        <end position="136"/>
    </location>
</feature>
<feature type="transmembrane region" description="Helical" evidence="8">
    <location>
        <begin position="20"/>
        <end position="41"/>
    </location>
</feature>
<keyword evidence="4" id="KW-1003">Cell membrane</keyword>
<keyword evidence="11" id="KW-1185">Reference proteome</keyword>
<evidence type="ECO:0000259" key="9">
    <source>
        <dbReference type="PROSITE" id="PS50850"/>
    </source>
</evidence>
<feature type="transmembrane region" description="Helical" evidence="8">
    <location>
        <begin position="240"/>
        <end position="261"/>
    </location>
</feature>
<evidence type="ECO:0000256" key="8">
    <source>
        <dbReference type="SAM" id="Phobius"/>
    </source>
</evidence>
<evidence type="ECO:0000256" key="1">
    <source>
        <dbReference type="ARBA" id="ARBA00004651"/>
    </source>
</evidence>
<dbReference type="Proteomes" id="UP001310386">
    <property type="component" value="Unassembled WGS sequence"/>
</dbReference>